<evidence type="ECO:0000313" key="1">
    <source>
        <dbReference type="EMBL" id="KAJ7571153.1"/>
    </source>
</evidence>
<evidence type="ECO:0000313" key="2">
    <source>
        <dbReference type="Proteomes" id="UP001162992"/>
    </source>
</evidence>
<gene>
    <name evidence="1" type="ORF">O6H91_01G152100</name>
</gene>
<accession>A0ACC2EXB0</accession>
<dbReference type="Proteomes" id="UP001162992">
    <property type="component" value="Chromosome 1"/>
</dbReference>
<name>A0ACC2EXB0_DIPCM</name>
<proteinExistence type="predicted"/>
<dbReference type="EMBL" id="CM055092">
    <property type="protein sequence ID" value="KAJ7571153.1"/>
    <property type="molecule type" value="Genomic_DNA"/>
</dbReference>
<keyword evidence="2" id="KW-1185">Reference proteome</keyword>
<reference evidence="2" key="1">
    <citation type="journal article" date="2024" name="Proc. Natl. Acad. Sci. U.S.A.">
        <title>Extraordinary preservation of gene collinearity over three hundred million years revealed in homosporous lycophytes.</title>
        <authorList>
            <person name="Li C."/>
            <person name="Wickell D."/>
            <person name="Kuo L.Y."/>
            <person name="Chen X."/>
            <person name="Nie B."/>
            <person name="Liao X."/>
            <person name="Peng D."/>
            <person name="Ji J."/>
            <person name="Jenkins J."/>
            <person name="Williams M."/>
            <person name="Shu S."/>
            <person name="Plott C."/>
            <person name="Barry K."/>
            <person name="Rajasekar S."/>
            <person name="Grimwood J."/>
            <person name="Han X."/>
            <person name="Sun S."/>
            <person name="Hou Z."/>
            <person name="He W."/>
            <person name="Dai G."/>
            <person name="Sun C."/>
            <person name="Schmutz J."/>
            <person name="Leebens-Mack J.H."/>
            <person name="Li F.W."/>
            <person name="Wang L."/>
        </authorList>
    </citation>
    <scope>NUCLEOTIDE SEQUENCE [LARGE SCALE GENOMIC DNA]</scope>
    <source>
        <strain evidence="2">cv. PW_Plant_1</strain>
    </source>
</reference>
<comment type="caution">
    <text evidence="1">The sequence shown here is derived from an EMBL/GenBank/DDBJ whole genome shotgun (WGS) entry which is preliminary data.</text>
</comment>
<protein>
    <submittedName>
        <fullName evidence="1">Uncharacterized protein</fullName>
    </submittedName>
</protein>
<sequence>MGQIRACSASALILFVCLLHQAAEALTSPDIAPLLAFLQTIRSPKNELSSWNPEDATPCGWWGVTCSDDYRVIELSFNGTPLQGSLPPEFGSLTALQYLNLSSTNLTGSIPVELGSCKNLQVLDLSSNSLTGEIPEEIGDLRQLQLLILHSNQLSGSIPSEIGKCTSLRILELYDNRLNGAIPTEVGHLISLEELRAGGNSNFSGSIPHQLMNCKNLTYLGFAMTGLSGTIPPELGQLSKLETLALYGANLSGTIPPMLGNCTLLRQLSLYENHLTGVIPPELGKLEHLIVLLLWGNQLTGSIPRELCGCRFLQVLDLSINYLSGEIPRELGQLSSLQLMYFSDNNLTGSIPSELGNCTSLTQLQLDTNQLSGPIPPELGQLSQLQYLYIWENQLTHNIPSSLGNCSELQSLDLSVNLLTESLPRELFLLPKLQKLLLLSNNLSGQLPETIGNCTSLLRLRLNDNMLSGQLPRQLGQLKNLNFLDLHDNQFTGPLPSEIGTLIYLKKLDVHTNNLCGLLPSSLAQLSNLEAFDASWNNITGPFPIGIGDMESLSQLILANNQFNGSIPASIGNCRKLILLDISSNQLSGSIPPELGAIVSLTISLNLKRNHLTGSIPSELGALINLEALDISENSLSGNLRVLGELGTLNYVNVSYNHFTGPLPDSRVFKMMAASAFYGNSGLCISSGPEFSCSIDDQNDKYRKSGRIPIVGFLFGIAALVLCVGSFILYRKCRSHLDPFRESESPWPWRMTPFQRVTFTVEDVVDSLIETNVIGGGRSGIVYKAEMPGGRTIAVKKLRSSRKGEANHDGFAAEVDTLGQIRHRNIVCLLGYCSNNETDLLMYDYMSNGSLGELLHDKKRALDWETRYKIAVGAAQGIAYLHHDCTPAILHRDIKSNNILLGPKYEPYVADFGLAKLVENSSGTDAMSKVAGSYGYIAPEYSYSLKITEKSDIYSYGVVLLEILTGRRAVENENCEDLHIVKWVLDNVGNRQPTPECLDSRLRGMPDPYIQEMLQAFGVAIMCVNSNPSERPTMKDVVALLLEIKHVPEEYSKSSDLTTKSSVRKYHFLGSSTDNSSERSKFVLSQHGSDASFA</sequence>
<organism evidence="1 2">
    <name type="scientific">Diphasiastrum complanatum</name>
    <name type="common">Issler's clubmoss</name>
    <name type="synonym">Lycopodium complanatum</name>
    <dbReference type="NCBI Taxonomy" id="34168"/>
    <lineage>
        <taxon>Eukaryota</taxon>
        <taxon>Viridiplantae</taxon>
        <taxon>Streptophyta</taxon>
        <taxon>Embryophyta</taxon>
        <taxon>Tracheophyta</taxon>
        <taxon>Lycopodiopsida</taxon>
        <taxon>Lycopodiales</taxon>
        <taxon>Lycopodiaceae</taxon>
        <taxon>Lycopodioideae</taxon>
        <taxon>Diphasiastrum</taxon>
    </lineage>
</organism>